<keyword evidence="2" id="KW-0732">Signal</keyword>
<dbReference type="EMBL" id="JACHXO010000001">
    <property type="protein sequence ID" value="MBB3193693.1"/>
    <property type="molecule type" value="Genomic_DNA"/>
</dbReference>
<comment type="similarity">
    <text evidence="1">Belongs to the transglycosylase Slt family.</text>
</comment>
<feature type="domain" description="Transglycosylase SLT" evidence="3">
    <location>
        <begin position="130"/>
        <end position="233"/>
    </location>
</feature>
<reference evidence="4 5" key="1">
    <citation type="submission" date="2020-08" db="EMBL/GenBank/DDBJ databases">
        <title>Genomic Encyclopedia of Type Strains, Phase III (KMG-III): the genomes of soil and plant-associated and newly described type strains.</title>
        <authorList>
            <person name="Whitman W."/>
        </authorList>
    </citation>
    <scope>NUCLEOTIDE SEQUENCE [LARGE SCALE GENOMIC DNA]</scope>
    <source>
        <strain evidence="4 5">CECT 7247</strain>
    </source>
</reference>
<protein>
    <recommendedName>
        <fullName evidence="3">Transglycosylase SLT domain-containing protein</fullName>
    </recommendedName>
</protein>
<evidence type="ECO:0000313" key="4">
    <source>
        <dbReference type="EMBL" id="MBB3193693.1"/>
    </source>
</evidence>
<evidence type="ECO:0000313" key="5">
    <source>
        <dbReference type="Proteomes" id="UP000574369"/>
    </source>
</evidence>
<dbReference type="SUPFAM" id="SSF53955">
    <property type="entry name" value="Lysozyme-like"/>
    <property type="match status" value="1"/>
</dbReference>
<sequence>MNERPLVLCLHWGARLSYAVTLALSVSAAWAQDTATRFRCTLVDGSVHLLIEDPRERHPELAQDCAVVQVAVAPVRPGAMEEAPPWVGFAARVIEAPARGDRPGVARGRWGDEGLTPTALATLPPKLAPLVQSASLRHQLDPSLVTALMFVESRYRTDARSPKGALGLMQLMPATAARYGVRSAADLLDPRINIDVGVRHLRMLHDRYDGRLPLMLAAYNAGEGAVQRYGERVPPFAETEDYVRRITALAGVPESALTP</sequence>
<dbReference type="RefSeq" id="WP_088448748.1">
    <property type="nucleotide sequence ID" value="NZ_JACHXO010000001.1"/>
</dbReference>
<dbReference type="Pfam" id="PF01464">
    <property type="entry name" value="SLT"/>
    <property type="match status" value="1"/>
</dbReference>
<dbReference type="Proteomes" id="UP000574369">
    <property type="component" value="Unassembled WGS sequence"/>
</dbReference>
<feature type="chain" id="PRO_5046421969" description="Transglycosylase SLT domain-containing protein" evidence="2">
    <location>
        <begin position="32"/>
        <end position="259"/>
    </location>
</feature>
<feature type="signal peptide" evidence="2">
    <location>
        <begin position="1"/>
        <end position="31"/>
    </location>
</feature>
<dbReference type="PANTHER" id="PTHR37423">
    <property type="entry name" value="SOLUBLE LYTIC MUREIN TRANSGLYCOSYLASE-RELATED"/>
    <property type="match status" value="1"/>
</dbReference>
<dbReference type="InterPro" id="IPR023346">
    <property type="entry name" value="Lysozyme-like_dom_sf"/>
</dbReference>
<proteinExistence type="inferred from homology"/>
<comment type="caution">
    <text evidence="4">The sequence shown here is derived from an EMBL/GenBank/DDBJ whole genome shotgun (WGS) entry which is preliminary data.</text>
</comment>
<evidence type="ECO:0000259" key="3">
    <source>
        <dbReference type="Pfam" id="PF01464"/>
    </source>
</evidence>
<name>A0ABR6GRA8_9BURK</name>
<evidence type="ECO:0000256" key="2">
    <source>
        <dbReference type="SAM" id="SignalP"/>
    </source>
</evidence>
<dbReference type="CDD" id="cd00254">
    <property type="entry name" value="LT-like"/>
    <property type="match status" value="1"/>
</dbReference>
<gene>
    <name evidence="4" type="ORF">FHS28_001058</name>
</gene>
<dbReference type="InterPro" id="IPR008258">
    <property type="entry name" value="Transglycosylase_SLT_dom_1"/>
</dbReference>
<organism evidence="4 5">
    <name type="scientific">Roseateles terrae</name>
    <dbReference type="NCBI Taxonomy" id="431060"/>
    <lineage>
        <taxon>Bacteria</taxon>
        <taxon>Pseudomonadati</taxon>
        <taxon>Pseudomonadota</taxon>
        <taxon>Betaproteobacteria</taxon>
        <taxon>Burkholderiales</taxon>
        <taxon>Sphaerotilaceae</taxon>
        <taxon>Roseateles</taxon>
    </lineage>
</organism>
<keyword evidence="5" id="KW-1185">Reference proteome</keyword>
<dbReference type="Gene3D" id="1.10.530.10">
    <property type="match status" value="1"/>
</dbReference>
<dbReference type="PANTHER" id="PTHR37423:SF2">
    <property type="entry name" value="MEMBRANE-BOUND LYTIC MUREIN TRANSGLYCOSYLASE C"/>
    <property type="match status" value="1"/>
</dbReference>
<evidence type="ECO:0000256" key="1">
    <source>
        <dbReference type="ARBA" id="ARBA00007734"/>
    </source>
</evidence>
<accession>A0ABR6GRA8</accession>